<keyword evidence="4" id="KW-0812">Transmembrane</keyword>
<dbReference type="OrthoDB" id="6091020at2759"/>
<dbReference type="PANTHER" id="PTHR24251">
    <property type="entry name" value="OVOCHYMASE-RELATED"/>
    <property type="match status" value="1"/>
</dbReference>
<comment type="caution">
    <text evidence="6">The sequence shown here is derived from an EMBL/GenBank/DDBJ whole genome shotgun (WGS) entry which is preliminary data.</text>
</comment>
<evidence type="ECO:0000256" key="2">
    <source>
        <dbReference type="ARBA" id="ARBA00023157"/>
    </source>
</evidence>
<reference evidence="6" key="1">
    <citation type="submission" date="2020-06" db="EMBL/GenBank/DDBJ databases">
        <title>Draft genome of Bugula neritina, a colonial animal packing powerful symbionts and potential medicines.</title>
        <authorList>
            <person name="Rayko M."/>
        </authorList>
    </citation>
    <scope>NUCLEOTIDE SEQUENCE [LARGE SCALE GENOMIC DNA]</scope>
    <source>
        <strain evidence="6">Kwan_BN1</strain>
    </source>
</reference>
<name>A0A7J7J9Q0_BUGNE</name>
<keyword evidence="2" id="KW-1015">Disulfide bond</keyword>
<dbReference type="EMBL" id="VXIV02002811">
    <property type="protein sequence ID" value="KAF6022747.1"/>
    <property type="molecule type" value="Genomic_DNA"/>
</dbReference>
<keyword evidence="4" id="KW-1133">Transmembrane helix</keyword>
<organism evidence="6 7">
    <name type="scientific">Bugula neritina</name>
    <name type="common">Brown bryozoan</name>
    <name type="synonym">Sertularia neritina</name>
    <dbReference type="NCBI Taxonomy" id="10212"/>
    <lineage>
        <taxon>Eukaryota</taxon>
        <taxon>Metazoa</taxon>
        <taxon>Spiralia</taxon>
        <taxon>Lophotrochozoa</taxon>
        <taxon>Bryozoa</taxon>
        <taxon>Gymnolaemata</taxon>
        <taxon>Cheilostomatida</taxon>
        <taxon>Flustrina</taxon>
        <taxon>Buguloidea</taxon>
        <taxon>Bugulidae</taxon>
        <taxon>Bugula</taxon>
    </lineage>
</organism>
<accession>A0A7J7J9Q0</accession>
<sequence>MKYHKTSCSSAVYYTALCIFCYLQHGKFLFATFVAVVGAKVYPVYQAKFFRSPHQGQCSGVLTSPNFPEPYPNLTHGYYHVKVPANNAASVYIQLLDLNDRFLGTSVDIFDGVDNSSNLLAQLSGHVANKVYKGSSDSLYIKFQSFSNHNRRMGFQLMYFSRPLNSESHCPDGGDSPTVDPCAGGYKIIEAAEGSVTSAGYPENYENNIKCGWMIDVSKFGRQIRIKWKDFELESKVSGICENDQLKVYDPSRLHTIFLCGKDIPSLTMTGGPYLFLQLKSDKSETWRGFSLSFKAIG</sequence>
<feature type="transmembrane region" description="Helical" evidence="4">
    <location>
        <begin position="12"/>
        <end position="39"/>
    </location>
</feature>
<protein>
    <recommendedName>
        <fullName evidence="5">CUB domain-containing protein</fullName>
    </recommendedName>
</protein>
<keyword evidence="1" id="KW-0677">Repeat</keyword>
<proteinExistence type="predicted"/>
<dbReference type="Proteomes" id="UP000593567">
    <property type="component" value="Unassembled WGS sequence"/>
</dbReference>
<evidence type="ECO:0000256" key="4">
    <source>
        <dbReference type="SAM" id="Phobius"/>
    </source>
</evidence>
<dbReference type="CDD" id="cd00041">
    <property type="entry name" value="CUB"/>
    <property type="match status" value="2"/>
</dbReference>
<dbReference type="PROSITE" id="PS01180">
    <property type="entry name" value="CUB"/>
    <property type="match status" value="2"/>
</dbReference>
<dbReference type="InterPro" id="IPR000859">
    <property type="entry name" value="CUB_dom"/>
</dbReference>
<evidence type="ECO:0000313" key="7">
    <source>
        <dbReference type="Proteomes" id="UP000593567"/>
    </source>
</evidence>
<feature type="domain" description="CUB" evidence="5">
    <location>
        <begin position="46"/>
        <end position="162"/>
    </location>
</feature>
<dbReference type="SUPFAM" id="SSF49854">
    <property type="entry name" value="Spermadhesin, CUB domain"/>
    <property type="match status" value="2"/>
</dbReference>
<dbReference type="Pfam" id="PF00431">
    <property type="entry name" value="CUB"/>
    <property type="match status" value="2"/>
</dbReference>
<dbReference type="AlphaFoldDB" id="A0A7J7J9Q0"/>
<dbReference type="Gene3D" id="2.60.120.290">
    <property type="entry name" value="Spermadhesin, CUB domain"/>
    <property type="match status" value="2"/>
</dbReference>
<evidence type="ECO:0000256" key="1">
    <source>
        <dbReference type="ARBA" id="ARBA00022737"/>
    </source>
</evidence>
<dbReference type="FunFam" id="2.60.120.290:FF:000005">
    <property type="entry name" value="Procollagen C-endopeptidase enhancer 1"/>
    <property type="match status" value="1"/>
</dbReference>
<feature type="domain" description="CUB" evidence="5">
    <location>
        <begin position="182"/>
        <end position="297"/>
    </location>
</feature>
<evidence type="ECO:0000313" key="6">
    <source>
        <dbReference type="EMBL" id="KAF6022747.1"/>
    </source>
</evidence>
<comment type="caution">
    <text evidence="3">Lacks conserved residue(s) required for the propagation of feature annotation.</text>
</comment>
<keyword evidence="7" id="KW-1185">Reference proteome</keyword>
<gene>
    <name evidence="6" type="ORF">EB796_018955</name>
</gene>
<evidence type="ECO:0000256" key="3">
    <source>
        <dbReference type="PROSITE-ProRule" id="PRU00059"/>
    </source>
</evidence>
<dbReference type="InterPro" id="IPR035914">
    <property type="entry name" value="Sperma_CUB_dom_sf"/>
</dbReference>
<dbReference type="SMART" id="SM00042">
    <property type="entry name" value="CUB"/>
    <property type="match status" value="2"/>
</dbReference>
<evidence type="ECO:0000259" key="5">
    <source>
        <dbReference type="PROSITE" id="PS01180"/>
    </source>
</evidence>
<keyword evidence="4" id="KW-0472">Membrane</keyword>